<dbReference type="RefSeq" id="WP_320379544.1">
    <property type="nucleotide sequence ID" value="NZ_JAWDIQ010000001.1"/>
</dbReference>
<keyword evidence="1" id="KW-0813">Transport</keyword>
<gene>
    <name evidence="5" type="ORF">RWD45_10120</name>
</gene>
<dbReference type="InterPro" id="IPR027417">
    <property type="entry name" value="P-loop_NTPase"/>
</dbReference>
<dbReference type="PANTHER" id="PTHR42939:SF3">
    <property type="entry name" value="ABC TRANSPORTER ATP-BINDING COMPONENT"/>
    <property type="match status" value="1"/>
</dbReference>
<dbReference type="Pfam" id="PF00005">
    <property type="entry name" value="ABC_tran"/>
    <property type="match status" value="1"/>
</dbReference>
<protein>
    <submittedName>
        <fullName evidence="5">ABC transporter ATP-binding protein</fullName>
    </submittedName>
</protein>
<evidence type="ECO:0000256" key="2">
    <source>
        <dbReference type="ARBA" id="ARBA00022741"/>
    </source>
</evidence>
<comment type="caution">
    <text evidence="5">The sequence shown here is derived from an EMBL/GenBank/DDBJ whole genome shotgun (WGS) entry which is preliminary data.</text>
</comment>
<keyword evidence="6" id="KW-1185">Reference proteome</keyword>
<proteinExistence type="predicted"/>
<keyword evidence="3 5" id="KW-0067">ATP-binding</keyword>
<keyword evidence="2" id="KW-0547">Nucleotide-binding</keyword>
<reference evidence="5 6" key="1">
    <citation type="submission" date="2023-10" db="EMBL/GenBank/DDBJ databases">
        <title>Virgibacillus soli CC-YMP-6 genome.</title>
        <authorList>
            <person name="Miliotis G."/>
            <person name="Sengupta P."/>
            <person name="Hameed A."/>
            <person name="Chuvochina M."/>
            <person name="Mcdonagh F."/>
            <person name="Simpson A.C."/>
            <person name="Singh N.K."/>
            <person name="Rekha P.D."/>
            <person name="Raman K."/>
            <person name="Hugenholtz P."/>
            <person name="Venkateswaran K."/>
        </authorList>
    </citation>
    <scope>NUCLEOTIDE SEQUENCE [LARGE SCALE GENOMIC DNA]</scope>
    <source>
        <strain evidence="5 6">CC-YMP-6</strain>
    </source>
</reference>
<dbReference type="CDD" id="cd03230">
    <property type="entry name" value="ABC_DR_subfamily_A"/>
    <property type="match status" value="1"/>
</dbReference>
<dbReference type="PROSITE" id="PS00211">
    <property type="entry name" value="ABC_TRANSPORTER_1"/>
    <property type="match status" value="1"/>
</dbReference>
<dbReference type="PROSITE" id="PS50893">
    <property type="entry name" value="ABC_TRANSPORTER_2"/>
    <property type="match status" value="1"/>
</dbReference>
<dbReference type="InterPro" id="IPR003593">
    <property type="entry name" value="AAA+_ATPase"/>
</dbReference>
<name>A0ABU5CR39_9BACI</name>
<dbReference type="SMART" id="SM00382">
    <property type="entry name" value="AAA"/>
    <property type="match status" value="1"/>
</dbReference>
<dbReference type="InterPro" id="IPR051782">
    <property type="entry name" value="ABC_Transporter_VariousFunc"/>
</dbReference>
<evidence type="ECO:0000259" key="4">
    <source>
        <dbReference type="PROSITE" id="PS50893"/>
    </source>
</evidence>
<dbReference type="InterPro" id="IPR017871">
    <property type="entry name" value="ABC_transporter-like_CS"/>
</dbReference>
<dbReference type="GO" id="GO:0005524">
    <property type="term" value="F:ATP binding"/>
    <property type="evidence" value="ECO:0007669"/>
    <property type="project" value="UniProtKB-KW"/>
</dbReference>
<sequence length="297" mass="34160">MENVIELQGVSKKFQTFSIDNIDLQIKKGYTTGFIGANGSGKSTIIKLIMNLLQPDRGNVKVFGMNHANHEKEIKSRIGFVYDSNIYYESLNLRDISKIVAPAYKQWDNKQFNKYIDQFELPLNKSIKSFSKGMQMKASIAIALSHNPELIIMDEPTAGLDPTFRRELLDIFQDVMINEGKSIFFSTHTTSDLERFADYIVLVNKGEILLHQSLEELREQYVLVKGSADLLDRDTESHFINIERSHDTFQALSKNVEEVQKVFNNHVVIEKASLDEIMFFMKSAHRNELNNSNYKYS</sequence>
<accession>A0ABU5CR39</accession>
<dbReference type="Gene3D" id="3.40.50.300">
    <property type="entry name" value="P-loop containing nucleotide triphosphate hydrolases"/>
    <property type="match status" value="1"/>
</dbReference>
<evidence type="ECO:0000313" key="5">
    <source>
        <dbReference type="EMBL" id="MDY0408840.1"/>
    </source>
</evidence>
<evidence type="ECO:0000313" key="6">
    <source>
        <dbReference type="Proteomes" id="UP001275315"/>
    </source>
</evidence>
<dbReference type="Proteomes" id="UP001275315">
    <property type="component" value="Unassembled WGS sequence"/>
</dbReference>
<organism evidence="5 6">
    <name type="scientific">Paracerasibacillus soli</name>
    <dbReference type="NCBI Taxonomy" id="480284"/>
    <lineage>
        <taxon>Bacteria</taxon>
        <taxon>Bacillati</taxon>
        <taxon>Bacillota</taxon>
        <taxon>Bacilli</taxon>
        <taxon>Bacillales</taxon>
        <taxon>Bacillaceae</taxon>
        <taxon>Paracerasibacillus</taxon>
    </lineage>
</organism>
<dbReference type="EMBL" id="JAWDIQ010000001">
    <property type="protein sequence ID" value="MDY0408840.1"/>
    <property type="molecule type" value="Genomic_DNA"/>
</dbReference>
<dbReference type="PANTHER" id="PTHR42939">
    <property type="entry name" value="ABC TRANSPORTER ATP-BINDING PROTEIN ALBC-RELATED"/>
    <property type="match status" value="1"/>
</dbReference>
<evidence type="ECO:0000256" key="3">
    <source>
        <dbReference type="ARBA" id="ARBA00022840"/>
    </source>
</evidence>
<feature type="domain" description="ABC transporter" evidence="4">
    <location>
        <begin position="2"/>
        <end position="230"/>
    </location>
</feature>
<dbReference type="SUPFAM" id="SSF52540">
    <property type="entry name" value="P-loop containing nucleoside triphosphate hydrolases"/>
    <property type="match status" value="1"/>
</dbReference>
<evidence type="ECO:0000256" key="1">
    <source>
        <dbReference type="ARBA" id="ARBA00022448"/>
    </source>
</evidence>
<dbReference type="InterPro" id="IPR003439">
    <property type="entry name" value="ABC_transporter-like_ATP-bd"/>
</dbReference>